<evidence type="ECO:0000313" key="1">
    <source>
        <dbReference type="EMBL" id="AVF35158.1"/>
    </source>
</evidence>
<dbReference type="EMBL" id="CP019062">
    <property type="protein sequence ID" value="AVF35158.1"/>
    <property type="molecule type" value="Genomic_DNA"/>
</dbReference>
<dbReference type="KEGG" id="rox:BV494_09530"/>
<proteinExistence type="predicted"/>
<name>A0A2L1UQQ8_9GAMM</name>
<reference evidence="2" key="1">
    <citation type="submission" date="2017-01" db="EMBL/GenBank/DDBJ databases">
        <title>Genome sequence of Rouxiella sp. ERMR1:05.</title>
        <authorList>
            <person name="Kumar R."/>
            <person name="Singh D."/>
            <person name="Kumar S."/>
        </authorList>
    </citation>
    <scope>NUCLEOTIDE SEQUENCE [LARGE SCALE GENOMIC DNA]</scope>
    <source>
        <strain evidence="2">ERMR1:05</strain>
    </source>
</reference>
<dbReference type="Proteomes" id="UP000239197">
    <property type="component" value="Chromosome"/>
</dbReference>
<sequence length="67" mass="7840">MIPRQNKATHLQCLTQIIDVFLAFNKISYSGEMRFIRRGKERVAEFFFASAKHPSRAFFLVGYEGRL</sequence>
<evidence type="ECO:0000313" key="2">
    <source>
        <dbReference type="Proteomes" id="UP000239197"/>
    </source>
</evidence>
<keyword evidence="2" id="KW-1185">Reference proteome</keyword>
<gene>
    <name evidence="1" type="ORF">BV494_09530</name>
</gene>
<protein>
    <submittedName>
        <fullName evidence="1">Uncharacterized protein</fullName>
    </submittedName>
</protein>
<organism evidence="1 2">
    <name type="scientific">Rahnella sikkimica</name>
    <dbReference type="NCBI Taxonomy" id="1805933"/>
    <lineage>
        <taxon>Bacteria</taxon>
        <taxon>Pseudomonadati</taxon>
        <taxon>Pseudomonadota</taxon>
        <taxon>Gammaproteobacteria</taxon>
        <taxon>Enterobacterales</taxon>
        <taxon>Yersiniaceae</taxon>
        <taxon>Rahnella</taxon>
    </lineage>
</organism>
<dbReference type="AlphaFoldDB" id="A0A2L1UQQ8"/>
<accession>A0A2L1UQQ8</accession>